<evidence type="ECO:0000313" key="2">
    <source>
        <dbReference type="EMBL" id="TDV54233.1"/>
    </source>
</evidence>
<dbReference type="Proteomes" id="UP000294927">
    <property type="component" value="Unassembled WGS sequence"/>
</dbReference>
<dbReference type="EMBL" id="SOCP01000004">
    <property type="protein sequence ID" value="TDV54233.1"/>
    <property type="molecule type" value="Genomic_DNA"/>
</dbReference>
<proteinExistence type="predicted"/>
<dbReference type="PANTHER" id="PTHR47916">
    <property type="entry name" value="FRUCTOSE-BISPHOSPHATE ALDOLASE CLASS 1"/>
    <property type="match status" value="1"/>
</dbReference>
<dbReference type="PANTHER" id="PTHR47916:SF1">
    <property type="entry name" value="3-HYDROXY-5-PHOSPHONOOXYPENTANE-2,4-DIONE THIOLASE"/>
    <property type="match status" value="1"/>
</dbReference>
<dbReference type="GO" id="GO:0004332">
    <property type="term" value="F:fructose-bisphosphate aldolase activity"/>
    <property type="evidence" value="ECO:0007669"/>
    <property type="project" value="InterPro"/>
</dbReference>
<comment type="caution">
    <text evidence="2">The sequence shown here is derived from an EMBL/GenBank/DDBJ whole genome shotgun (WGS) entry which is preliminary data.</text>
</comment>
<dbReference type="RefSeq" id="WP_133903195.1">
    <property type="nucleotide sequence ID" value="NZ_SOCP01000004.1"/>
</dbReference>
<feature type="active site" description="Proton donor" evidence="1">
    <location>
        <position position="161"/>
    </location>
</feature>
<dbReference type="OrthoDB" id="9771504at2"/>
<accession>A0A4R7VW20</accession>
<keyword evidence="3" id="KW-1185">Reference proteome</keyword>
<dbReference type="InterPro" id="IPR013785">
    <property type="entry name" value="Aldolase_TIM"/>
</dbReference>
<evidence type="ECO:0000313" key="3">
    <source>
        <dbReference type="Proteomes" id="UP000294927"/>
    </source>
</evidence>
<organism evidence="2 3">
    <name type="scientific">Actinophytocola oryzae</name>
    <dbReference type="NCBI Taxonomy" id="502181"/>
    <lineage>
        <taxon>Bacteria</taxon>
        <taxon>Bacillati</taxon>
        <taxon>Actinomycetota</taxon>
        <taxon>Actinomycetes</taxon>
        <taxon>Pseudonocardiales</taxon>
        <taxon>Pseudonocardiaceae</taxon>
    </lineage>
</organism>
<dbReference type="SUPFAM" id="SSF51569">
    <property type="entry name" value="Aldolase"/>
    <property type="match status" value="1"/>
</dbReference>
<dbReference type="NCBIfam" id="NF005556">
    <property type="entry name" value="PRK07226.1"/>
    <property type="match status" value="1"/>
</dbReference>
<dbReference type="CDD" id="cd00958">
    <property type="entry name" value="DhnA"/>
    <property type="match status" value="1"/>
</dbReference>
<evidence type="ECO:0000256" key="1">
    <source>
        <dbReference type="PIRSR" id="PIRSR038992-1"/>
    </source>
</evidence>
<dbReference type="Pfam" id="PF01791">
    <property type="entry name" value="DeoC"/>
    <property type="match status" value="1"/>
</dbReference>
<gene>
    <name evidence="2" type="ORF">CLV71_104704</name>
</gene>
<dbReference type="Gene3D" id="3.20.20.70">
    <property type="entry name" value="Aldolase class I"/>
    <property type="match status" value="1"/>
</dbReference>
<feature type="active site" description="Schiff-base intermediate with dihydroxyacetone-P" evidence="1">
    <location>
        <position position="192"/>
    </location>
</feature>
<sequence length="274" mass="28527">MTTRSSVLPSGGNPHLPFGARLRLDRLDGRGDGRLAIVPLDHSVSDGPITPDGSLDRLVGRLADARVDAVVVHKGTARTLDPRHFQQTSLIVHLSASTTHAQDPDAKYLVASVESALRLGADAVSVHVNMGSRQEATQVADLARTAELCDRWNLPLLAMMYARGPAIADPSDPELVAHAATLAADLGADLVKVSYPGTEENLAAVVRACPVPVVLAGGPPVADRAALLARVGAMVRAGAAGVAMGRNIFRSPDPGAFARDLVRTVHEVPVAVAA</sequence>
<dbReference type="InterPro" id="IPR050456">
    <property type="entry name" value="DeoC/FbaB_aldolase"/>
</dbReference>
<name>A0A4R7VW20_9PSEU</name>
<protein>
    <submittedName>
        <fullName evidence="2">2-amino-3,7-dideoxy-D-threo-hept-6-ulosonate synthase</fullName>
    </submittedName>
</protein>
<reference evidence="2 3" key="1">
    <citation type="submission" date="2019-03" db="EMBL/GenBank/DDBJ databases">
        <title>Genomic Encyclopedia of Archaeal and Bacterial Type Strains, Phase II (KMG-II): from individual species to whole genera.</title>
        <authorList>
            <person name="Goeker M."/>
        </authorList>
    </citation>
    <scope>NUCLEOTIDE SEQUENCE [LARGE SCALE GENOMIC DNA]</scope>
    <source>
        <strain evidence="2 3">DSM 45499</strain>
    </source>
</reference>
<dbReference type="InterPro" id="IPR002915">
    <property type="entry name" value="DeoC/FbaB/LacD_aldolase"/>
</dbReference>
<dbReference type="SMART" id="SM01133">
    <property type="entry name" value="DeoC"/>
    <property type="match status" value="1"/>
</dbReference>
<dbReference type="PIRSF" id="PIRSF038992">
    <property type="entry name" value="Aldolase_Ia"/>
    <property type="match status" value="1"/>
</dbReference>
<dbReference type="InterPro" id="IPR041720">
    <property type="entry name" value="FbaB-like"/>
</dbReference>
<dbReference type="AlphaFoldDB" id="A0A4R7VW20"/>